<keyword evidence="4" id="KW-0472">Membrane</keyword>
<feature type="region of interest" description="Disordered" evidence="5">
    <location>
        <begin position="234"/>
        <end position="255"/>
    </location>
</feature>
<dbReference type="Pfam" id="PF04228">
    <property type="entry name" value="Zn_peptidase"/>
    <property type="match status" value="1"/>
</dbReference>
<evidence type="ECO:0000256" key="5">
    <source>
        <dbReference type="SAM" id="MobiDB-lite"/>
    </source>
</evidence>
<keyword evidence="8" id="KW-1185">Reference proteome</keyword>
<sequence>MTAVLTAALMVPLAGTATAEAAAYPVKHPKLIANPLYDAGPLPTTTCTEPKVKPGDRKLARAYVDAVVACMETTWEQHLTGAGLAYSKIKLRHVAKMPKTCGIKPTKDDSQAWYCVKTRTLFFQIGKNWVADPEDLWLFETVAYMYGYHVQNVTGIRVAYDAVRYRNKAEYFEQDRRYRLQKDCLAGAFLKSVWPMEGRTTKDWNYYLSLLSGDARGEDRDEGKAATRRAWSKRGFATGDPGSCNTWTAPSSKVA</sequence>
<evidence type="ECO:0000313" key="8">
    <source>
        <dbReference type="Proteomes" id="UP001589532"/>
    </source>
</evidence>
<proteinExistence type="predicted"/>
<comment type="caution">
    <text evidence="7">The sequence shown here is derived from an EMBL/GenBank/DDBJ whole genome shotgun (WGS) entry which is preliminary data.</text>
</comment>
<gene>
    <name evidence="7" type="ORF">ACFFSA_02570</name>
</gene>
<accession>A0ABV5RT02</accession>
<dbReference type="RefSeq" id="WP_345002113.1">
    <property type="nucleotide sequence ID" value="NZ_BAAAXV010000009.1"/>
</dbReference>
<feature type="compositionally biased region" description="Polar residues" evidence="5">
    <location>
        <begin position="243"/>
        <end position="255"/>
    </location>
</feature>
<evidence type="ECO:0000256" key="3">
    <source>
        <dbReference type="ARBA" id="ARBA00022989"/>
    </source>
</evidence>
<feature type="chain" id="PRO_5045572453" evidence="6">
    <location>
        <begin position="22"/>
        <end position="255"/>
    </location>
</feature>
<evidence type="ECO:0000313" key="7">
    <source>
        <dbReference type="EMBL" id="MFB9621953.1"/>
    </source>
</evidence>
<evidence type="ECO:0000256" key="6">
    <source>
        <dbReference type="SAM" id="SignalP"/>
    </source>
</evidence>
<evidence type="ECO:0000256" key="4">
    <source>
        <dbReference type="ARBA" id="ARBA00023136"/>
    </source>
</evidence>
<feature type="signal peptide" evidence="6">
    <location>
        <begin position="1"/>
        <end position="21"/>
    </location>
</feature>
<keyword evidence="3" id="KW-1133">Transmembrane helix</keyword>
<dbReference type="EMBL" id="JBHMBW010000002">
    <property type="protein sequence ID" value="MFB9621953.1"/>
    <property type="molecule type" value="Genomic_DNA"/>
</dbReference>
<comment type="subcellular location">
    <subcellularLocation>
        <location evidence="1">Membrane</location>
        <topology evidence="1">Single-pass membrane protein</topology>
    </subcellularLocation>
</comment>
<dbReference type="Proteomes" id="UP001589532">
    <property type="component" value="Unassembled WGS sequence"/>
</dbReference>
<evidence type="ECO:0000256" key="2">
    <source>
        <dbReference type="ARBA" id="ARBA00022692"/>
    </source>
</evidence>
<reference evidence="7 8" key="1">
    <citation type="submission" date="2024-09" db="EMBL/GenBank/DDBJ databases">
        <authorList>
            <person name="Sun Q."/>
            <person name="Mori K."/>
        </authorList>
    </citation>
    <scope>NUCLEOTIDE SEQUENCE [LARGE SCALE GENOMIC DNA]</scope>
    <source>
        <strain evidence="7 8">JCM 3143</strain>
    </source>
</reference>
<dbReference type="PANTHER" id="PTHR30168">
    <property type="entry name" value="PUTATIVE MEMBRANE PROTEIN YPFJ"/>
    <property type="match status" value="1"/>
</dbReference>
<protein>
    <submittedName>
        <fullName evidence="7">Neutral zinc metallopeptidase</fullName>
    </submittedName>
</protein>
<dbReference type="PANTHER" id="PTHR30168:SF0">
    <property type="entry name" value="INNER MEMBRANE PROTEIN"/>
    <property type="match status" value="1"/>
</dbReference>
<keyword evidence="2" id="KW-0812">Transmembrane</keyword>
<keyword evidence="6" id="KW-0732">Signal</keyword>
<organism evidence="7 8">
    <name type="scientific">Nonomuraea helvata</name>
    <dbReference type="NCBI Taxonomy" id="37484"/>
    <lineage>
        <taxon>Bacteria</taxon>
        <taxon>Bacillati</taxon>
        <taxon>Actinomycetota</taxon>
        <taxon>Actinomycetes</taxon>
        <taxon>Streptosporangiales</taxon>
        <taxon>Streptosporangiaceae</taxon>
        <taxon>Nonomuraea</taxon>
    </lineage>
</organism>
<dbReference type="InterPro" id="IPR007343">
    <property type="entry name" value="Uncharacterised_pept_Zn_put"/>
</dbReference>
<name>A0ABV5RT02_9ACTN</name>
<evidence type="ECO:0000256" key="1">
    <source>
        <dbReference type="ARBA" id="ARBA00004167"/>
    </source>
</evidence>